<reference evidence="1 2" key="1">
    <citation type="submission" date="2017-02" db="EMBL/GenBank/DDBJ databases">
        <title>The new phylogeny of genus Mycobacterium.</title>
        <authorList>
            <person name="Tortoli E."/>
            <person name="Trovato A."/>
            <person name="Cirillo D.M."/>
        </authorList>
    </citation>
    <scope>NUCLEOTIDE SEQUENCE [LARGE SCALE GENOMIC DNA]</scope>
    <source>
        <strain evidence="1 2">DSM 45145</strain>
    </source>
</reference>
<dbReference type="EMBL" id="MVIC01000139">
    <property type="protein sequence ID" value="ORB10270.1"/>
    <property type="molecule type" value="Genomic_DNA"/>
</dbReference>
<name>A0ABX3SYD8_9MYCO</name>
<accession>A0ABX3SYD8</accession>
<feature type="non-terminal residue" evidence="1">
    <location>
        <position position="1"/>
    </location>
</feature>
<comment type="caution">
    <text evidence="1">The sequence shown here is derived from an EMBL/GenBank/DDBJ whole genome shotgun (WGS) entry which is preliminary data.</text>
</comment>
<keyword evidence="2" id="KW-1185">Reference proteome</keyword>
<dbReference type="Proteomes" id="UP000192374">
    <property type="component" value="Unassembled WGS sequence"/>
</dbReference>
<evidence type="ECO:0000313" key="2">
    <source>
        <dbReference type="Proteomes" id="UP000192374"/>
    </source>
</evidence>
<sequence length="68" mass="7943">LFYYGDDSLNGHRFERVDLRLAKRIPLGKAALELAGVLQQRLDDQPLTFPDNRYDSRHLLYFSAEVTF</sequence>
<proteinExistence type="predicted"/>
<protein>
    <submittedName>
        <fullName evidence="1">Uncharacterized protein</fullName>
    </submittedName>
</protein>
<evidence type="ECO:0000313" key="1">
    <source>
        <dbReference type="EMBL" id="ORB10270.1"/>
    </source>
</evidence>
<gene>
    <name evidence="1" type="ORF">BST37_22835</name>
</gene>
<organism evidence="1 2">
    <name type="scientific">Mycobacterium noviomagense</name>
    <dbReference type="NCBI Taxonomy" id="459858"/>
    <lineage>
        <taxon>Bacteria</taxon>
        <taxon>Bacillati</taxon>
        <taxon>Actinomycetota</taxon>
        <taxon>Actinomycetes</taxon>
        <taxon>Mycobacteriales</taxon>
        <taxon>Mycobacteriaceae</taxon>
        <taxon>Mycobacterium</taxon>
    </lineage>
</organism>
<dbReference type="RefSeq" id="WP_139798100.1">
    <property type="nucleotide sequence ID" value="NZ_MVIC01000139.1"/>
</dbReference>